<organism evidence="1 2">
    <name type="scientific">Trichocoleus desertorum GB2-A4</name>
    <dbReference type="NCBI Taxonomy" id="2933944"/>
    <lineage>
        <taxon>Bacteria</taxon>
        <taxon>Bacillati</taxon>
        <taxon>Cyanobacteriota</taxon>
        <taxon>Cyanophyceae</taxon>
        <taxon>Leptolyngbyales</taxon>
        <taxon>Trichocoleusaceae</taxon>
        <taxon>Trichocoleus</taxon>
    </lineage>
</organism>
<dbReference type="EMBL" id="JAMPKM010000011">
    <property type="protein sequence ID" value="MEP0818952.1"/>
    <property type="molecule type" value="Genomic_DNA"/>
</dbReference>
<dbReference type="RefSeq" id="WP_190437618.1">
    <property type="nucleotide sequence ID" value="NZ_JAMPKM010000011.1"/>
</dbReference>
<gene>
    <name evidence="1" type="ORF">NC998_17785</name>
</gene>
<reference evidence="1 2" key="1">
    <citation type="submission" date="2022-04" db="EMBL/GenBank/DDBJ databases">
        <title>Positive selection, recombination, and allopatry shape intraspecific diversity of widespread and dominant cyanobacteria.</title>
        <authorList>
            <person name="Wei J."/>
            <person name="Shu W."/>
            <person name="Hu C."/>
        </authorList>
    </citation>
    <scope>NUCLEOTIDE SEQUENCE [LARGE SCALE GENOMIC DNA]</scope>
    <source>
        <strain evidence="1 2">GB2-A4</strain>
    </source>
</reference>
<dbReference type="Proteomes" id="UP001464891">
    <property type="component" value="Unassembled WGS sequence"/>
</dbReference>
<name>A0ABV0JB03_9CYAN</name>
<protein>
    <submittedName>
        <fullName evidence="1">Uncharacterized protein</fullName>
    </submittedName>
</protein>
<keyword evidence="2" id="KW-1185">Reference proteome</keyword>
<proteinExistence type="predicted"/>
<evidence type="ECO:0000313" key="1">
    <source>
        <dbReference type="EMBL" id="MEP0818952.1"/>
    </source>
</evidence>
<sequence>MLSSVSTFLSAIVDYAGFFPPAQLSLKAAMANYAQYHASPDAWMLGRFVLPASHLEEFIALLPTFPLAQWPLSIVISQDFEPVLSRVQSLAAHNPAIALQALEFPPLTATEITALDLLPQVETFFEIPLDQDLTPYLDVLHHQGASAKIRTGGITAAAFPSAVQLYEFIFACAQAQVSFKATAGLHHPIPGEYPLTYEPESEVTTMPGFLNVALASALVYWQKITSEAGLSLLQEQSADQFLLTDSAISWNQHQLSLPELAIARKQIFRSFGSCSFVEPIAGLQAMQLLSKPEPQTRQELSSKKI</sequence>
<comment type="caution">
    <text evidence="1">The sequence shown here is derived from an EMBL/GenBank/DDBJ whole genome shotgun (WGS) entry which is preliminary data.</text>
</comment>
<accession>A0ABV0JB03</accession>
<evidence type="ECO:0000313" key="2">
    <source>
        <dbReference type="Proteomes" id="UP001464891"/>
    </source>
</evidence>